<dbReference type="FunFam" id="3.80.10.10:FF:000830">
    <property type="entry name" value="Predicted protein"/>
    <property type="match status" value="1"/>
</dbReference>
<dbReference type="PROSITE" id="PS00108">
    <property type="entry name" value="PROTEIN_KINASE_ST"/>
    <property type="match status" value="1"/>
</dbReference>
<dbReference type="eggNOG" id="ENOG502RFYK">
    <property type="taxonomic scope" value="Eukaryota"/>
</dbReference>
<evidence type="ECO:0000256" key="5">
    <source>
        <dbReference type="ARBA" id="ARBA00022614"/>
    </source>
</evidence>
<evidence type="ECO:0000256" key="6">
    <source>
        <dbReference type="ARBA" id="ARBA00022679"/>
    </source>
</evidence>
<dbReference type="FunFam" id="3.30.200.20:FF:000328">
    <property type="entry name" value="Leucine-rich repeat protein kinase family protein"/>
    <property type="match status" value="1"/>
</dbReference>
<keyword evidence="14 19" id="KW-0472">Membrane</keyword>
<dbReference type="InterPro" id="IPR032675">
    <property type="entry name" value="LRR_dom_sf"/>
</dbReference>
<dbReference type="PANTHER" id="PTHR45974">
    <property type="entry name" value="RECEPTOR-LIKE PROTEIN 55"/>
    <property type="match status" value="1"/>
</dbReference>
<evidence type="ECO:0000313" key="22">
    <source>
        <dbReference type="EMBL" id="ESW28278.1"/>
    </source>
</evidence>
<evidence type="ECO:0000256" key="17">
    <source>
        <dbReference type="PROSITE-ProRule" id="PRU10141"/>
    </source>
</evidence>
<dbReference type="SUPFAM" id="SSF52058">
    <property type="entry name" value="L domain-like"/>
    <property type="match status" value="1"/>
</dbReference>
<evidence type="ECO:0000256" key="13">
    <source>
        <dbReference type="ARBA" id="ARBA00022989"/>
    </source>
</evidence>
<evidence type="ECO:0000256" key="9">
    <source>
        <dbReference type="ARBA" id="ARBA00022737"/>
    </source>
</evidence>
<evidence type="ECO:0000256" key="18">
    <source>
        <dbReference type="SAM" id="MobiDB-lite"/>
    </source>
</evidence>
<dbReference type="InterPro" id="IPR013210">
    <property type="entry name" value="LRR_N_plant-typ"/>
</dbReference>
<feature type="chain" id="PRO_5013017333" description="non-specific serine/threonine protein kinase" evidence="20">
    <location>
        <begin position="16"/>
        <end position="965"/>
    </location>
</feature>
<dbReference type="CDD" id="cd14066">
    <property type="entry name" value="STKc_IRAK"/>
    <property type="match status" value="1"/>
</dbReference>
<feature type="domain" description="Protein kinase" evidence="21">
    <location>
        <begin position="629"/>
        <end position="903"/>
    </location>
</feature>
<evidence type="ECO:0000259" key="21">
    <source>
        <dbReference type="PROSITE" id="PS50011"/>
    </source>
</evidence>
<dbReference type="Pfam" id="PF00560">
    <property type="entry name" value="LRR_1"/>
    <property type="match status" value="3"/>
</dbReference>
<feature type="transmembrane region" description="Helical" evidence="19">
    <location>
        <begin position="556"/>
        <end position="580"/>
    </location>
</feature>
<proteinExistence type="inferred from homology"/>
<keyword evidence="9" id="KW-0677">Repeat</keyword>
<dbReference type="FunFam" id="1.10.510.10:FF:000453">
    <property type="entry name" value="LRR receptor-like serine/threonine-protein kinase HSL2"/>
    <property type="match status" value="1"/>
</dbReference>
<dbReference type="PROSITE" id="PS00107">
    <property type="entry name" value="PROTEIN_KINASE_ATP"/>
    <property type="match status" value="1"/>
</dbReference>
<keyword evidence="23" id="KW-1185">Reference proteome</keyword>
<dbReference type="InterPro" id="IPR000719">
    <property type="entry name" value="Prot_kinase_dom"/>
</dbReference>
<evidence type="ECO:0000256" key="15">
    <source>
        <dbReference type="ARBA" id="ARBA00023170"/>
    </source>
</evidence>
<organism evidence="22 23">
    <name type="scientific">Phaseolus vulgaris</name>
    <name type="common">Kidney bean</name>
    <name type="synonym">French bean</name>
    <dbReference type="NCBI Taxonomy" id="3885"/>
    <lineage>
        <taxon>Eukaryota</taxon>
        <taxon>Viridiplantae</taxon>
        <taxon>Streptophyta</taxon>
        <taxon>Embryophyta</taxon>
        <taxon>Tracheophyta</taxon>
        <taxon>Spermatophyta</taxon>
        <taxon>Magnoliopsida</taxon>
        <taxon>eudicotyledons</taxon>
        <taxon>Gunneridae</taxon>
        <taxon>Pentapetalae</taxon>
        <taxon>rosids</taxon>
        <taxon>fabids</taxon>
        <taxon>Fabales</taxon>
        <taxon>Fabaceae</taxon>
        <taxon>Papilionoideae</taxon>
        <taxon>50 kb inversion clade</taxon>
        <taxon>NPAAA clade</taxon>
        <taxon>indigoferoid/millettioid clade</taxon>
        <taxon>Phaseoleae</taxon>
        <taxon>Phaseolus</taxon>
    </lineage>
</organism>
<dbReference type="PANTHER" id="PTHR45974:SF242">
    <property type="entry name" value="LEUCINE-RICH REPEAT PROTEIN KINASE FAMILY PROTEIN"/>
    <property type="match status" value="1"/>
</dbReference>
<dbReference type="InterPro" id="IPR011009">
    <property type="entry name" value="Kinase-like_dom_sf"/>
</dbReference>
<keyword evidence="11" id="KW-0418">Kinase</keyword>
<evidence type="ECO:0000256" key="16">
    <source>
        <dbReference type="ARBA" id="ARBA00023180"/>
    </source>
</evidence>
<dbReference type="SMART" id="SM00220">
    <property type="entry name" value="S_TKc"/>
    <property type="match status" value="1"/>
</dbReference>
<dbReference type="Gene3D" id="3.30.200.20">
    <property type="entry name" value="Phosphorylase Kinase, domain 1"/>
    <property type="match status" value="1"/>
</dbReference>
<comment type="subcellular location">
    <subcellularLocation>
        <location evidence="1">Membrane</location>
        <topology evidence="1">Single-pass type I membrane protein</topology>
    </subcellularLocation>
</comment>
<evidence type="ECO:0000313" key="23">
    <source>
        <dbReference type="Proteomes" id="UP000000226"/>
    </source>
</evidence>
<keyword evidence="7 19" id="KW-0812">Transmembrane</keyword>
<dbReference type="InterPro" id="IPR008271">
    <property type="entry name" value="Ser/Thr_kinase_AS"/>
</dbReference>
<dbReference type="Proteomes" id="UP000000226">
    <property type="component" value="Chromosome 3"/>
</dbReference>
<dbReference type="AlphaFoldDB" id="V7CG04"/>
<dbReference type="FunFam" id="3.80.10.10:FF:000363">
    <property type="entry name" value="Leucine-rich repeat family protein"/>
    <property type="match status" value="1"/>
</dbReference>
<keyword evidence="15" id="KW-0675">Receptor</keyword>
<gene>
    <name evidence="22" type="ORF">PHAVU_003G273700g</name>
</gene>
<dbReference type="Gene3D" id="3.80.10.10">
    <property type="entry name" value="Ribonuclease Inhibitor"/>
    <property type="match status" value="3"/>
</dbReference>
<evidence type="ECO:0000256" key="10">
    <source>
        <dbReference type="ARBA" id="ARBA00022741"/>
    </source>
</evidence>
<dbReference type="InterPro" id="IPR001611">
    <property type="entry name" value="Leu-rich_rpt"/>
</dbReference>
<dbReference type="OMA" id="FASWAPT"/>
<feature type="binding site" evidence="17">
    <location>
        <position position="657"/>
    </location>
    <ligand>
        <name>ATP</name>
        <dbReference type="ChEBI" id="CHEBI:30616"/>
    </ligand>
</feature>
<sequence>MTTLCVLLFLGFLWAEIHVISSYTETQDVVALRSLKDEWHNTPPSWDRSDDPCGEPWEGVTCNKSRVTSLGLSTMGLKGKLSGDIGQLSELRSLDLSFNRDLTGSLSPELGELSKLNILILAGCGFSGNIPDELGNLSELSFLALNSNNFTGKIPPSLGKLSKIYWLDLADNQLTGPIPVSTSTSPGLDLLLKAKHFHFNKNQLSGSIPPKLFSSEMILIHILFDGNKLSGTIPSTLLQVKTLEVLRLDRNFLTGEVPSNLNNLTTISELNLARNNFTGPLPDLTGMDTLNYVDLSNNSFDPSDAPTWFTTLPSLTTLVMEFGSLQGRLPSKLFEIPQIQQVKLRHNALNDTLNMGENICPQLQLVDLQQNEISSVTLSSQYKNTLILIGNPVCSSALSNTNYCQVQLQDKQPYSTSLANCGGKSCPPDQKLSPQSCECAYPYEGIMHFRAPSFRELSNVNTFHSLEMSLWVKLGLTPGSVSLQNPFFDSNDYLLVQLSLFPSTGQYFNRSEVQRIGFDLSNQTYKPPKEFGPYYFLAYSYPFSGSHRGASLRKGVVIGIAIGSTFLVLSLIGLAIYAILQKKRAERAIGLSRPFASWAPSGKDSGGAPQLKGARWFSYDDLKKCTSNFSEHNEIGSGGYGKVYKGVLPDGKTVAIKRAQQGSMQGGQEFKTEIELLSRVHHKNLVALVGFCFEQGEQMLVYEFISNGTLRESLSGKSDIHLDWKRRLRIALGSARGLAYLHELANPPIIHRDVKSTNILLDENLTAKVADFGLSKLVSDSEKGHVSTQVKGTLGYLDPEYYMTQQLTEKSDVYSFGVVMLELITSRQPIEKGKYIVREVRTLMNKNDEEHYGLRELMDPVVRNTPTLIGFGRFLELAMQCVEESAADRPTMSEVVKALETILQNDGMNTNSTSASSSATDFGVSKGMRHPYIDASFNKNNGNDSSNSGFDYSGGYTISTKVEPK</sequence>
<dbReference type="Gene3D" id="1.10.510.10">
    <property type="entry name" value="Transferase(Phosphotransferase) domain 1"/>
    <property type="match status" value="1"/>
</dbReference>
<dbReference type="InterPro" id="IPR017441">
    <property type="entry name" value="Protein_kinase_ATP_BS"/>
</dbReference>
<dbReference type="OrthoDB" id="2015206at2759"/>
<dbReference type="SMR" id="V7CG04"/>
<keyword evidence="5" id="KW-0433">Leucine-rich repeat</keyword>
<dbReference type="SUPFAM" id="SSF56112">
    <property type="entry name" value="Protein kinase-like (PK-like)"/>
    <property type="match status" value="1"/>
</dbReference>
<evidence type="ECO:0000256" key="3">
    <source>
        <dbReference type="ARBA" id="ARBA00012513"/>
    </source>
</evidence>
<evidence type="ECO:0000256" key="4">
    <source>
        <dbReference type="ARBA" id="ARBA00022527"/>
    </source>
</evidence>
<evidence type="ECO:0000256" key="19">
    <source>
        <dbReference type="SAM" id="Phobius"/>
    </source>
</evidence>
<name>V7CG04_PHAVU</name>
<dbReference type="PROSITE" id="PS50011">
    <property type="entry name" value="PROTEIN_KINASE_DOM"/>
    <property type="match status" value="1"/>
</dbReference>
<feature type="compositionally biased region" description="Low complexity" evidence="18">
    <location>
        <begin position="936"/>
        <end position="956"/>
    </location>
</feature>
<dbReference type="Pfam" id="PF07714">
    <property type="entry name" value="PK_Tyr_Ser-Thr"/>
    <property type="match status" value="1"/>
</dbReference>
<dbReference type="GO" id="GO:0004674">
    <property type="term" value="F:protein serine/threonine kinase activity"/>
    <property type="evidence" value="ECO:0007669"/>
    <property type="project" value="UniProtKB-KW"/>
</dbReference>
<evidence type="ECO:0000256" key="2">
    <source>
        <dbReference type="ARBA" id="ARBA00008684"/>
    </source>
</evidence>
<reference evidence="23" key="1">
    <citation type="journal article" date="2014" name="Nat. Genet.">
        <title>A reference genome for common bean and genome-wide analysis of dual domestications.</title>
        <authorList>
            <person name="Schmutz J."/>
            <person name="McClean P.E."/>
            <person name="Mamidi S."/>
            <person name="Wu G.A."/>
            <person name="Cannon S.B."/>
            <person name="Grimwood J."/>
            <person name="Jenkins J."/>
            <person name="Shu S."/>
            <person name="Song Q."/>
            <person name="Chavarro C."/>
            <person name="Torres-Torres M."/>
            <person name="Geffroy V."/>
            <person name="Moghaddam S.M."/>
            <person name="Gao D."/>
            <person name="Abernathy B."/>
            <person name="Barry K."/>
            <person name="Blair M."/>
            <person name="Brick M.A."/>
            <person name="Chovatia M."/>
            <person name="Gepts P."/>
            <person name="Goodstein D.M."/>
            <person name="Gonzales M."/>
            <person name="Hellsten U."/>
            <person name="Hyten D.L."/>
            <person name="Jia G."/>
            <person name="Kelly J.D."/>
            <person name="Kudrna D."/>
            <person name="Lee R."/>
            <person name="Richard M.M."/>
            <person name="Miklas P.N."/>
            <person name="Osorno J.M."/>
            <person name="Rodrigues J."/>
            <person name="Thareau V."/>
            <person name="Urrea C.A."/>
            <person name="Wang M."/>
            <person name="Yu Y."/>
            <person name="Zhang M."/>
            <person name="Wing R.A."/>
            <person name="Cregan P.B."/>
            <person name="Rokhsar D.S."/>
            <person name="Jackson S.A."/>
        </authorList>
    </citation>
    <scope>NUCLEOTIDE SEQUENCE [LARGE SCALE GENOMIC DNA]</scope>
    <source>
        <strain evidence="23">cv. G19833</strain>
    </source>
</reference>
<keyword evidence="13 19" id="KW-1133">Transmembrane helix</keyword>
<dbReference type="STRING" id="3885.V7CG04"/>
<evidence type="ECO:0000256" key="20">
    <source>
        <dbReference type="SAM" id="SignalP"/>
    </source>
</evidence>
<keyword evidence="4" id="KW-0723">Serine/threonine-protein kinase</keyword>
<evidence type="ECO:0000256" key="14">
    <source>
        <dbReference type="ARBA" id="ARBA00023136"/>
    </source>
</evidence>
<evidence type="ECO:0000256" key="7">
    <source>
        <dbReference type="ARBA" id="ARBA00022692"/>
    </source>
</evidence>
<dbReference type="EC" id="2.7.11.1" evidence="3"/>
<protein>
    <recommendedName>
        <fullName evidence="3">non-specific serine/threonine protein kinase</fullName>
        <ecNumber evidence="3">2.7.11.1</ecNumber>
    </recommendedName>
</protein>
<dbReference type="Gramene" id="ESW28278">
    <property type="protein sequence ID" value="ESW28278"/>
    <property type="gene ID" value="PHAVU_003G273700g"/>
</dbReference>
<keyword evidence="16" id="KW-0325">Glycoprotein</keyword>
<comment type="similarity">
    <text evidence="2">Belongs to the protein kinase superfamily. Ser/Thr protein kinase family.</text>
</comment>
<keyword evidence="6" id="KW-0808">Transferase</keyword>
<dbReference type="Pfam" id="PF08263">
    <property type="entry name" value="LRRNT_2"/>
    <property type="match status" value="1"/>
</dbReference>
<keyword evidence="10 17" id="KW-0547">Nucleotide-binding</keyword>
<dbReference type="EMBL" id="CM002290">
    <property type="protein sequence ID" value="ESW28278.1"/>
    <property type="molecule type" value="Genomic_DNA"/>
</dbReference>
<evidence type="ECO:0000256" key="11">
    <source>
        <dbReference type="ARBA" id="ARBA00022777"/>
    </source>
</evidence>
<dbReference type="GO" id="GO:0016020">
    <property type="term" value="C:membrane"/>
    <property type="evidence" value="ECO:0007669"/>
    <property type="project" value="UniProtKB-SubCell"/>
</dbReference>
<evidence type="ECO:0000256" key="1">
    <source>
        <dbReference type="ARBA" id="ARBA00004479"/>
    </source>
</evidence>
<keyword evidence="8 20" id="KW-0732">Signal</keyword>
<evidence type="ECO:0000256" key="8">
    <source>
        <dbReference type="ARBA" id="ARBA00022729"/>
    </source>
</evidence>
<evidence type="ECO:0000256" key="12">
    <source>
        <dbReference type="ARBA" id="ARBA00022840"/>
    </source>
</evidence>
<feature type="region of interest" description="Disordered" evidence="18">
    <location>
        <begin position="936"/>
        <end position="965"/>
    </location>
</feature>
<feature type="signal peptide" evidence="20">
    <location>
        <begin position="1"/>
        <end position="15"/>
    </location>
</feature>
<accession>V7CG04</accession>
<keyword evidence="12 17" id="KW-0067">ATP-binding</keyword>
<dbReference type="InterPro" id="IPR001245">
    <property type="entry name" value="Ser-Thr/Tyr_kinase_cat_dom"/>
</dbReference>
<dbReference type="GO" id="GO:0005524">
    <property type="term" value="F:ATP binding"/>
    <property type="evidence" value="ECO:0007669"/>
    <property type="project" value="UniProtKB-UniRule"/>
</dbReference>